<accession>A0A1Y6CU87</accession>
<dbReference type="Pfam" id="PF05704">
    <property type="entry name" value="Caps_synth"/>
    <property type="match status" value="1"/>
</dbReference>
<proteinExistence type="predicted"/>
<dbReference type="RefSeq" id="WP_085211351.1">
    <property type="nucleotide sequence ID" value="NZ_FXAM01000001.1"/>
</dbReference>
<dbReference type="SUPFAM" id="SSF53448">
    <property type="entry name" value="Nucleotide-diphospho-sugar transferases"/>
    <property type="match status" value="1"/>
</dbReference>
<organism evidence="1 2">
    <name type="scientific">Methylomagnum ishizawai</name>
    <dbReference type="NCBI Taxonomy" id="1760988"/>
    <lineage>
        <taxon>Bacteria</taxon>
        <taxon>Pseudomonadati</taxon>
        <taxon>Pseudomonadota</taxon>
        <taxon>Gammaproteobacteria</taxon>
        <taxon>Methylococcales</taxon>
        <taxon>Methylococcaceae</taxon>
        <taxon>Methylomagnum</taxon>
    </lineage>
</organism>
<dbReference type="PANTHER" id="PTHR32385:SF22">
    <property type="entry name" value="MANNOSYL PHOSPHORYLINOSITOL CERAMIDE SYNTHASE SUR1"/>
    <property type="match status" value="1"/>
</dbReference>
<dbReference type="InterPro" id="IPR051706">
    <property type="entry name" value="Glycosyltransferase_domain"/>
</dbReference>
<sequence>MNENAHRGDPPRIIWLLWLQGWDQAPEVAWAGRTSWEKRNPGWQVHALDQADMVDFLSSEGSKRIFSTPKQPEAMSDQIRLELLHQHGGVWADATTLCARPLDDWLPQAMPNGFFAFYLPERDRMISSWFLAAEKGAYIVEKWREAAWRYWEGRERRDNYFWAHRLFTELHGLDPRFRALWEGTPRMPSYHRFHFGPRNAQLSQEPPPEIERLLASPPSPVFKLTHKFDTPPGPGSLMERLCAFARE</sequence>
<dbReference type="STRING" id="1760988.SAMN02949497_1497"/>
<reference evidence="1 2" key="1">
    <citation type="submission" date="2016-12" db="EMBL/GenBank/DDBJ databases">
        <authorList>
            <person name="Song W.-J."/>
            <person name="Kurnit D.M."/>
        </authorList>
    </citation>
    <scope>NUCLEOTIDE SEQUENCE [LARGE SCALE GENOMIC DNA]</scope>
    <source>
        <strain evidence="1 2">175</strain>
    </source>
</reference>
<dbReference type="AlphaFoldDB" id="A0A1Y6CU87"/>
<evidence type="ECO:0000313" key="1">
    <source>
        <dbReference type="EMBL" id="SMF94188.1"/>
    </source>
</evidence>
<dbReference type="PANTHER" id="PTHR32385">
    <property type="entry name" value="MANNOSYL PHOSPHORYLINOSITOL CERAMIDE SYNTHASE"/>
    <property type="match status" value="1"/>
</dbReference>
<dbReference type="Proteomes" id="UP000192923">
    <property type="component" value="Unassembled WGS sequence"/>
</dbReference>
<dbReference type="Gene3D" id="3.90.550.20">
    <property type="match status" value="1"/>
</dbReference>
<name>A0A1Y6CU87_9GAMM</name>
<dbReference type="GO" id="GO:0000030">
    <property type="term" value="F:mannosyltransferase activity"/>
    <property type="evidence" value="ECO:0007669"/>
    <property type="project" value="TreeGrafter"/>
</dbReference>
<dbReference type="InterPro" id="IPR008441">
    <property type="entry name" value="AfumC-like_glycosyl_Trfase"/>
</dbReference>
<keyword evidence="2" id="KW-1185">Reference proteome</keyword>
<dbReference type="OrthoDB" id="9802881at2"/>
<dbReference type="EMBL" id="FXAM01000001">
    <property type="protein sequence ID" value="SMF94188.1"/>
    <property type="molecule type" value="Genomic_DNA"/>
</dbReference>
<dbReference type="GO" id="GO:0016020">
    <property type="term" value="C:membrane"/>
    <property type="evidence" value="ECO:0007669"/>
    <property type="project" value="GOC"/>
</dbReference>
<dbReference type="InterPro" id="IPR029044">
    <property type="entry name" value="Nucleotide-diphossugar_trans"/>
</dbReference>
<gene>
    <name evidence="1" type="ORF">SAMN02949497_1497</name>
</gene>
<dbReference type="GO" id="GO:0051999">
    <property type="term" value="P:mannosyl-inositol phosphorylceramide biosynthetic process"/>
    <property type="evidence" value="ECO:0007669"/>
    <property type="project" value="TreeGrafter"/>
</dbReference>
<protein>
    <submittedName>
        <fullName evidence="1">Capsular polysaccharide synthesis protein</fullName>
    </submittedName>
</protein>
<evidence type="ECO:0000313" key="2">
    <source>
        <dbReference type="Proteomes" id="UP000192923"/>
    </source>
</evidence>